<evidence type="ECO:0000256" key="1">
    <source>
        <dbReference type="SAM" id="SignalP"/>
    </source>
</evidence>
<keyword evidence="3" id="KW-1185">Reference proteome</keyword>
<protein>
    <submittedName>
        <fullName evidence="2">Uncharacterized protein</fullName>
    </submittedName>
</protein>
<gene>
    <name evidence="2" type="ORF">NH26_18885</name>
</gene>
<accession>A0A1S1Z4P9</accession>
<dbReference type="RefSeq" id="WP_044223549.1">
    <property type="nucleotide sequence ID" value="NZ_JRYR02000001.1"/>
</dbReference>
<sequence>MKKYSIISVLVLLFISSFTFADGGDHGKESNRNYDHMNTPPKVKTAPFINGVANNGTLEIFKDGKHHKMIVDKTTDNILFDNLNEGSDFVRVYTDYSDGNECLLIWRKKKVDKESGDITWKKYTYKFYEDLGWRPVDNSTTKVKSFD</sequence>
<dbReference type="Proteomes" id="UP000179797">
    <property type="component" value="Unassembled WGS sequence"/>
</dbReference>
<organism evidence="2 3">
    <name type="scientific">Flammeovirga pacifica</name>
    <dbReference type="NCBI Taxonomy" id="915059"/>
    <lineage>
        <taxon>Bacteria</taxon>
        <taxon>Pseudomonadati</taxon>
        <taxon>Bacteroidota</taxon>
        <taxon>Cytophagia</taxon>
        <taxon>Cytophagales</taxon>
        <taxon>Flammeovirgaceae</taxon>
        <taxon>Flammeovirga</taxon>
    </lineage>
</organism>
<feature type="signal peptide" evidence="1">
    <location>
        <begin position="1"/>
        <end position="21"/>
    </location>
</feature>
<keyword evidence="1" id="KW-0732">Signal</keyword>
<evidence type="ECO:0000313" key="3">
    <source>
        <dbReference type="Proteomes" id="UP000179797"/>
    </source>
</evidence>
<name>A0A1S1Z4P9_FLAPC</name>
<evidence type="ECO:0000313" key="2">
    <source>
        <dbReference type="EMBL" id="OHX68264.1"/>
    </source>
</evidence>
<feature type="chain" id="PRO_5010298630" evidence="1">
    <location>
        <begin position="22"/>
        <end position="147"/>
    </location>
</feature>
<dbReference type="OrthoDB" id="980267at2"/>
<dbReference type="AlphaFoldDB" id="A0A1S1Z4P9"/>
<comment type="caution">
    <text evidence="2">The sequence shown here is derived from an EMBL/GenBank/DDBJ whole genome shotgun (WGS) entry which is preliminary data.</text>
</comment>
<proteinExistence type="predicted"/>
<dbReference type="EMBL" id="JRYR02000001">
    <property type="protein sequence ID" value="OHX68264.1"/>
    <property type="molecule type" value="Genomic_DNA"/>
</dbReference>
<reference evidence="2 3" key="1">
    <citation type="journal article" date="2012" name="Int. J. Syst. Evol. Microbiol.">
        <title>Flammeovirga pacifica sp. nov., isolated from deep-sea sediment.</title>
        <authorList>
            <person name="Xu H."/>
            <person name="Fu Y."/>
            <person name="Yang N."/>
            <person name="Ding Z."/>
            <person name="Lai Q."/>
            <person name="Zeng R."/>
        </authorList>
    </citation>
    <scope>NUCLEOTIDE SEQUENCE [LARGE SCALE GENOMIC DNA]</scope>
    <source>
        <strain evidence="3">DSM 24597 / LMG 26175 / WPAGA1</strain>
    </source>
</reference>